<evidence type="ECO:0000313" key="2">
    <source>
        <dbReference type="Proteomes" id="UP000029224"/>
    </source>
</evidence>
<sequence length="37" mass="4313">MSPRHPQIVSEEDHINGKSLLTHLFIRAIQDYISHKT</sequence>
<gene>
    <name evidence="1" type="ORF">JCM19240_4543</name>
</gene>
<keyword evidence="2" id="KW-1185">Reference proteome</keyword>
<evidence type="ECO:0000313" key="1">
    <source>
        <dbReference type="EMBL" id="GAL37976.1"/>
    </source>
</evidence>
<dbReference type="Proteomes" id="UP000029224">
    <property type="component" value="Unassembled WGS sequence"/>
</dbReference>
<name>A0A090TDN1_9VIBR</name>
<organism evidence="1 2">
    <name type="scientific">Vibrio maritimus</name>
    <dbReference type="NCBI Taxonomy" id="990268"/>
    <lineage>
        <taxon>Bacteria</taxon>
        <taxon>Pseudomonadati</taxon>
        <taxon>Pseudomonadota</taxon>
        <taxon>Gammaproteobacteria</taxon>
        <taxon>Vibrionales</taxon>
        <taxon>Vibrionaceae</taxon>
        <taxon>Vibrio</taxon>
    </lineage>
</organism>
<protein>
    <submittedName>
        <fullName evidence="1">Uncharacterized protein</fullName>
    </submittedName>
</protein>
<proteinExistence type="predicted"/>
<reference evidence="1 2" key="2">
    <citation type="submission" date="2014-09" db="EMBL/GenBank/DDBJ databases">
        <authorList>
            <consortium name="NBRP consortium"/>
            <person name="Sawabe T."/>
            <person name="Meirelles P."/>
            <person name="Nakanishi M."/>
            <person name="Sayaka M."/>
            <person name="Hattori M."/>
            <person name="Ohkuma M."/>
        </authorList>
    </citation>
    <scope>NUCLEOTIDE SEQUENCE [LARGE SCALE GENOMIC DNA]</scope>
    <source>
        <strain evidence="1 2">JCM 19240</strain>
    </source>
</reference>
<dbReference type="AlphaFoldDB" id="A0A090TDN1"/>
<accession>A0A090TDN1</accession>
<comment type="caution">
    <text evidence="1">The sequence shown here is derived from an EMBL/GenBank/DDBJ whole genome shotgun (WGS) entry which is preliminary data.</text>
</comment>
<dbReference type="EMBL" id="BBMT01000023">
    <property type="protein sequence ID" value="GAL37976.1"/>
    <property type="molecule type" value="Genomic_DNA"/>
</dbReference>
<reference evidence="1 2" key="1">
    <citation type="submission" date="2014-09" db="EMBL/GenBank/DDBJ databases">
        <title>Vibrio maritimus JCM 19240. (C210) whole genome shotgun sequence.</title>
        <authorList>
            <person name="Sawabe T."/>
            <person name="Meirelles P."/>
            <person name="Nakanishi M."/>
            <person name="Sayaka M."/>
            <person name="Hattori M."/>
            <person name="Ohkuma M."/>
        </authorList>
    </citation>
    <scope>NUCLEOTIDE SEQUENCE [LARGE SCALE GENOMIC DNA]</scope>
    <source>
        <strain evidence="1 2">JCM 19240</strain>
    </source>
</reference>